<keyword evidence="3 7" id="KW-0479">Metal-binding</keyword>
<evidence type="ECO:0000256" key="6">
    <source>
        <dbReference type="ARBA" id="ARBA00023004"/>
    </source>
</evidence>
<dbReference type="InterPro" id="IPR011042">
    <property type="entry name" value="6-blade_b-propeller_TolB-like"/>
</dbReference>
<dbReference type="InterPro" id="IPR012938">
    <property type="entry name" value="Glc/Sorbosone_DH"/>
</dbReference>
<dbReference type="CDD" id="cd00146">
    <property type="entry name" value="PKD"/>
    <property type="match status" value="1"/>
</dbReference>
<evidence type="ECO:0000256" key="1">
    <source>
        <dbReference type="ARBA" id="ARBA00022448"/>
    </source>
</evidence>
<dbReference type="Gene3D" id="1.10.760.10">
    <property type="entry name" value="Cytochrome c-like domain"/>
    <property type="match status" value="1"/>
</dbReference>
<dbReference type="InterPro" id="IPR036909">
    <property type="entry name" value="Cyt_c-like_dom_sf"/>
</dbReference>
<evidence type="ECO:0000259" key="11">
    <source>
        <dbReference type="PROSITE" id="PS51007"/>
    </source>
</evidence>
<dbReference type="PANTHER" id="PTHR19328">
    <property type="entry name" value="HEDGEHOG-INTERACTING PROTEIN"/>
    <property type="match status" value="1"/>
</dbReference>
<reference evidence="13" key="2">
    <citation type="journal article" date="2024" name="Antonie Van Leeuwenhoek">
        <title>Roseihalotalea indica gen. nov., sp. nov., a halophilic Bacteroidetes from mesopelagic Southwest Indian Ocean with higher carbohydrate metabolic potential.</title>
        <authorList>
            <person name="Chen B."/>
            <person name="Zhang M."/>
            <person name="Lin D."/>
            <person name="Ye J."/>
            <person name="Tang K."/>
        </authorList>
    </citation>
    <scope>NUCLEOTIDE SEQUENCE</scope>
    <source>
        <strain evidence="13">TK19036</strain>
    </source>
</reference>
<keyword evidence="6 7" id="KW-0408">Iron</keyword>
<feature type="binding site" description="covalent" evidence="7">
    <location>
        <position position="650"/>
    </location>
    <ligand>
        <name>heme c</name>
        <dbReference type="ChEBI" id="CHEBI:61717"/>
    </ligand>
</feature>
<dbReference type="PROSITE" id="PS51007">
    <property type="entry name" value="CYTC"/>
    <property type="match status" value="1"/>
</dbReference>
<dbReference type="SMART" id="SM00606">
    <property type="entry name" value="CBD_IV"/>
    <property type="match status" value="1"/>
</dbReference>
<feature type="signal peptide" evidence="8">
    <location>
        <begin position="1"/>
        <end position="19"/>
    </location>
</feature>
<organism evidence="13">
    <name type="scientific">Roseihalotalea indica</name>
    <dbReference type="NCBI Taxonomy" id="2867963"/>
    <lineage>
        <taxon>Bacteria</taxon>
        <taxon>Pseudomonadati</taxon>
        <taxon>Bacteroidota</taxon>
        <taxon>Cytophagia</taxon>
        <taxon>Cytophagales</taxon>
        <taxon>Catalimonadaceae</taxon>
        <taxon>Roseihalotalea</taxon>
    </lineage>
</organism>
<dbReference type="InterPro" id="IPR035986">
    <property type="entry name" value="PKD_dom_sf"/>
</dbReference>
<dbReference type="InterPro" id="IPR022409">
    <property type="entry name" value="PKD/Chitinase_dom"/>
</dbReference>
<dbReference type="SUPFAM" id="SSF49785">
    <property type="entry name" value="Galactose-binding domain-like"/>
    <property type="match status" value="1"/>
</dbReference>
<dbReference type="GO" id="GO:0030246">
    <property type="term" value="F:carbohydrate binding"/>
    <property type="evidence" value="ECO:0007669"/>
    <property type="project" value="InterPro"/>
</dbReference>
<feature type="domain" description="Cytochrome c" evidence="11">
    <location>
        <begin position="636"/>
        <end position="722"/>
    </location>
</feature>
<dbReference type="GO" id="GO:0009055">
    <property type="term" value="F:electron transfer activity"/>
    <property type="evidence" value="ECO:0007669"/>
    <property type="project" value="InterPro"/>
</dbReference>
<feature type="chain" id="PRO_5041313225" evidence="8">
    <location>
        <begin position="20"/>
        <end position="912"/>
    </location>
</feature>
<keyword evidence="1" id="KW-0813">Transport</keyword>
<dbReference type="Pfam" id="PF18911">
    <property type="entry name" value="PKD_4"/>
    <property type="match status" value="1"/>
</dbReference>
<dbReference type="PANTHER" id="PTHR19328:SF75">
    <property type="entry name" value="ALDOSE SUGAR DEHYDROGENASE YLII"/>
    <property type="match status" value="1"/>
</dbReference>
<evidence type="ECO:0000259" key="9">
    <source>
        <dbReference type="PROSITE" id="PS50093"/>
    </source>
</evidence>
<dbReference type="InterPro" id="IPR006584">
    <property type="entry name" value="Cellulose-bd_IV"/>
</dbReference>
<accession>A0AA49GNZ2</accession>
<dbReference type="GO" id="GO:0005506">
    <property type="term" value="F:iron ion binding"/>
    <property type="evidence" value="ECO:0007669"/>
    <property type="project" value="InterPro"/>
</dbReference>
<keyword evidence="5" id="KW-0249">Electron transport</keyword>
<sequence length="912" mass="101413">MNQKPAYYFSFLLSISLWACQPDASVQQSPNLLEPPPANRFTKTILIEDLEEPMEIEVTRNHRVFFVERKGEVKLYNPATGRADLIGQIDVFSGNNDGLLGMALDPDFYENQCIYFYYSPAGDEPKQRLSRIKLVNNQLDMSSEEVILEIPTQRETCCHSAGSLEFGPDGLLYVATGDNTNPWESDGYAPIDSRPGRVGYDAQQTAGNTNDLRGKILRIRPLADGSAGKPLYEIPEGNLFPKDGSAGRPEIYVMGARNPFRISIDPKTSYLYFGDIGPDASTASEMGPNSYDELNIAKEPGNYGWPYFIGDNQGYPSRNFATETYGEVNNPDHPLNTSANNTGARELPPARPAMLYYTYQESEKWPSLGKGGRSIMAGEVYRSERYSNTEGKFPIYYDNCLFIYEWMRNWIKVAHLNDDGELTELEDFMPDTNFEKPMDMQFGPDGSLYVLEYGSAWYSNNSDAKLSRISYTRGNRPPVAKVEASTRAGAVPLEVKFSATSSYDPDNDSLTYSWEFGSDDQVVEDKAEATFTFKEPGEYPCTLVVTDANGEQSTTHLTVLAGNAPPQVAIDLTGNKTFYWHDQPIAYRVGVSDQEDGDLASGSIDTAQVFVFWDRGIGENLSPLVTGHQEAMGAVSSVLVGKSLIDENDCKNCHKVNETSIGPAYKEVALRYQDDTTARDRLAKKVIAGGGGVWDKNFVMVGHPDLSEKAAKEMVNYILSLADEGEKSQRIATQGQISPRQFQADGLYRITARYEDQGGQGVPPQTAEVYRTLRPARIQAEAFNEVKNLRIGGAVEDGDDRIIENIKHGSYAVYEDIDLTNVYSIVLRYASESAGGTVELHLDSPDGEVAGKTTLAPTGSWQAWQEQTMSVNPTNDKHDLYFVFSNGQRQRENLVTVDWFYFSHTAPLLSHR</sequence>
<feature type="domain" description="PKD" evidence="9">
    <location>
        <begin position="478"/>
        <end position="559"/>
    </location>
</feature>
<dbReference type="InterPro" id="IPR011041">
    <property type="entry name" value="Quinoprot_gluc/sorb_DH_b-prop"/>
</dbReference>
<dbReference type="SUPFAM" id="SSF50952">
    <property type="entry name" value="Soluble quinoprotein glucose dehydrogenase"/>
    <property type="match status" value="1"/>
</dbReference>
<feature type="domain" description="CBM6" evidence="12">
    <location>
        <begin position="776"/>
        <end position="903"/>
    </location>
</feature>
<reference evidence="13" key="1">
    <citation type="journal article" date="2023" name="Comput. Struct. Biotechnol. J.">
        <title>Discovery of a novel marine Bacteroidetes with a rich repertoire of carbohydrate-active enzymes.</title>
        <authorList>
            <person name="Chen B."/>
            <person name="Liu G."/>
            <person name="Chen Q."/>
            <person name="Wang H."/>
            <person name="Liu L."/>
            <person name="Tang K."/>
        </authorList>
    </citation>
    <scope>NUCLEOTIDE SEQUENCE</scope>
    <source>
        <strain evidence="13">TK19036</strain>
    </source>
</reference>
<dbReference type="InterPro" id="IPR007110">
    <property type="entry name" value="Ig-like_dom"/>
</dbReference>
<dbReference type="SUPFAM" id="SSF49299">
    <property type="entry name" value="PKD domain"/>
    <property type="match status" value="1"/>
</dbReference>
<dbReference type="PROSITE" id="PS50835">
    <property type="entry name" value="IG_LIKE"/>
    <property type="match status" value="1"/>
</dbReference>
<feature type="binding site" description="covalent" evidence="7">
    <location>
        <position position="700"/>
    </location>
    <ligand>
        <name>heme c</name>
        <dbReference type="ChEBI" id="CHEBI:61717"/>
    </ligand>
</feature>
<dbReference type="Pfam" id="PF03422">
    <property type="entry name" value="CBM_6"/>
    <property type="match status" value="1"/>
</dbReference>
<dbReference type="PROSITE" id="PS51175">
    <property type="entry name" value="CBM6"/>
    <property type="match status" value="1"/>
</dbReference>
<name>A0AA49GNZ2_9BACT</name>
<dbReference type="SMART" id="SM00089">
    <property type="entry name" value="PKD"/>
    <property type="match status" value="1"/>
</dbReference>
<dbReference type="InterPro" id="IPR008979">
    <property type="entry name" value="Galactose-bd-like_sf"/>
</dbReference>
<evidence type="ECO:0000259" key="10">
    <source>
        <dbReference type="PROSITE" id="PS50835"/>
    </source>
</evidence>
<evidence type="ECO:0000256" key="2">
    <source>
        <dbReference type="ARBA" id="ARBA00022617"/>
    </source>
</evidence>
<dbReference type="InterPro" id="IPR000601">
    <property type="entry name" value="PKD_dom"/>
</dbReference>
<dbReference type="SUPFAM" id="SSF46626">
    <property type="entry name" value="Cytochrome c"/>
    <property type="match status" value="1"/>
</dbReference>
<dbReference type="CDD" id="cd04084">
    <property type="entry name" value="CBM6_xylanase-like"/>
    <property type="match status" value="1"/>
</dbReference>
<gene>
    <name evidence="13" type="ORF">K4G66_06560</name>
</gene>
<dbReference type="Gene3D" id="2.120.10.30">
    <property type="entry name" value="TolB, C-terminal domain"/>
    <property type="match status" value="1"/>
</dbReference>
<dbReference type="GO" id="GO:0020037">
    <property type="term" value="F:heme binding"/>
    <property type="evidence" value="ECO:0007669"/>
    <property type="project" value="InterPro"/>
</dbReference>
<evidence type="ECO:0000259" key="12">
    <source>
        <dbReference type="PROSITE" id="PS51175"/>
    </source>
</evidence>
<dbReference type="Pfam" id="PF07995">
    <property type="entry name" value="GSDH"/>
    <property type="match status" value="1"/>
</dbReference>
<dbReference type="Pfam" id="PF00034">
    <property type="entry name" value="Cytochrom_C"/>
    <property type="match status" value="1"/>
</dbReference>
<dbReference type="InterPro" id="IPR002324">
    <property type="entry name" value="Cyt_c_ID"/>
</dbReference>
<evidence type="ECO:0000256" key="3">
    <source>
        <dbReference type="ARBA" id="ARBA00022723"/>
    </source>
</evidence>
<dbReference type="InterPro" id="IPR005084">
    <property type="entry name" value="CBM6"/>
</dbReference>
<evidence type="ECO:0000256" key="4">
    <source>
        <dbReference type="ARBA" id="ARBA00022729"/>
    </source>
</evidence>
<evidence type="ECO:0000256" key="5">
    <source>
        <dbReference type="ARBA" id="ARBA00022982"/>
    </source>
</evidence>
<dbReference type="Gene3D" id="2.60.40.10">
    <property type="entry name" value="Immunoglobulins"/>
    <property type="match status" value="1"/>
</dbReference>
<dbReference type="InterPro" id="IPR013783">
    <property type="entry name" value="Ig-like_fold"/>
</dbReference>
<dbReference type="PRINTS" id="PR00606">
    <property type="entry name" value="CYTCHROMECID"/>
</dbReference>
<feature type="domain" description="Ig-like" evidence="10">
    <location>
        <begin position="477"/>
        <end position="558"/>
    </location>
</feature>
<comment type="PTM">
    <text evidence="7">Binds 1 heme c group covalently per subunit.</text>
</comment>
<keyword evidence="4 8" id="KW-0732">Signal</keyword>
<dbReference type="Gene3D" id="2.60.120.260">
    <property type="entry name" value="Galactose-binding domain-like"/>
    <property type="match status" value="1"/>
</dbReference>
<dbReference type="InterPro" id="IPR009056">
    <property type="entry name" value="Cyt_c-like_dom"/>
</dbReference>
<dbReference type="AlphaFoldDB" id="A0AA49GNZ2"/>
<evidence type="ECO:0000256" key="7">
    <source>
        <dbReference type="PIRSR" id="PIRSR602324-1"/>
    </source>
</evidence>
<dbReference type="EMBL" id="CP120682">
    <property type="protein sequence ID" value="WKN38360.1"/>
    <property type="molecule type" value="Genomic_DNA"/>
</dbReference>
<feature type="binding site" description="covalent" evidence="7">
    <location>
        <position position="654"/>
    </location>
    <ligand>
        <name>heme c</name>
        <dbReference type="ChEBI" id="CHEBI:61717"/>
    </ligand>
</feature>
<protein>
    <submittedName>
        <fullName evidence="13">PQQ-dependent sugar dehydrogenase</fullName>
    </submittedName>
</protein>
<proteinExistence type="predicted"/>
<keyword evidence="2 7" id="KW-0349">Heme</keyword>
<dbReference type="PROSITE" id="PS50093">
    <property type="entry name" value="PKD"/>
    <property type="match status" value="1"/>
</dbReference>
<evidence type="ECO:0000313" key="13">
    <source>
        <dbReference type="EMBL" id="WKN38360.1"/>
    </source>
</evidence>
<evidence type="ECO:0000256" key="8">
    <source>
        <dbReference type="SAM" id="SignalP"/>
    </source>
</evidence>